<proteinExistence type="predicted"/>
<organism evidence="2 3">
    <name type="scientific">Colocasia esculenta</name>
    <name type="common">Wild taro</name>
    <name type="synonym">Arum esculentum</name>
    <dbReference type="NCBI Taxonomy" id="4460"/>
    <lineage>
        <taxon>Eukaryota</taxon>
        <taxon>Viridiplantae</taxon>
        <taxon>Streptophyta</taxon>
        <taxon>Embryophyta</taxon>
        <taxon>Tracheophyta</taxon>
        <taxon>Spermatophyta</taxon>
        <taxon>Magnoliopsida</taxon>
        <taxon>Liliopsida</taxon>
        <taxon>Araceae</taxon>
        <taxon>Aroideae</taxon>
        <taxon>Colocasieae</taxon>
        <taxon>Colocasia</taxon>
    </lineage>
</organism>
<comment type="caution">
    <text evidence="2">The sequence shown here is derived from an EMBL/GenBank/DDBJ whole genome shotgun (WGS) entry which is preliminary data.</text>
</comment>
<evidence type="ECO:0000256" key="1">
    <source>
        <dbReference type="SAM" id="Phobius"/>
    </source>
</evidence>
<keyword evidence="1" id="KW-0812">Transmembrane</keyword>
<gene>
    <name evidence="2" type="ORF">Taro_013976</name>
</gene>
<dbReference type="AlphaFoldDB" id="A0A843UHM8"/>
<dbReference type="Proteomes" id="UP000652761">
    <property type="component" value="Unassembled WGS sequence"/>
</dbReference>
<feature type="transmembrane region" description="Helical" evidence="1">
    <location>
        <begin position="105"/>
        <end position="129"/>
    </location>
</feature>
<accession>A0A843UHM8</accession>
<keyword evidence="3" id="KW-1185">Reference proteome</keyword>
<sequence length="131" mass="13775">MIRARAAGCSGCYAACVASVVARRVHIVAARLALDSLAVVFLVWRTLAGKSRCGAACVWRGLHRCRVVICGTGGRCPCLVGCTSVVGAEVHHLVALCSGGGFPKLFVVILVSVSLMTVPRSFLLLSCYLRV</sequence>
<reference evidence="2" key="1">
    <citation type="submission" date="2017-07" db="EMBL/GenBank/DDBJ databases">
        <title>Taro Niue Genome Assembly and Annotation.</title>
        <authorList>
            <person name="Atibalentja N."/>
            <person name="Keating K."/>
            <person name="Fields C.J."/>
        </authorList>
    </citation>
    <scope>NUCLEOTIDE SEQUENCE</scope>
    <source>
        <strain evidence="2">Niue_2</strain>
        <tissue evidence="2">Leaf</tissue>
    </source>
</reference>
<name>A0A843UHM8_COLES</name>
<dbReference type="EMBL" id="NMUH01000571">
    <property type="protein sequence ID" value="MQL81514.1"/>
    <property type="molecule type" value="Genomic_DNA"/>
</dbReference>
<keyword evidence="1" id="KW-1133">Transmembrane helix</keyword>
<evidence type="ECO:0000313" key="3">
    <source>
        <dbReference type="Proteomes" id="UP000652761"/>
    </source>
</evidence>
<evidence type="ECO:0000313" key="2">
    <source>
        <dbReference type="EMBL" id="MQL81514.1"/>
    </source>
</evidence>
<keyword evidence="1" id="KW-0472">Membrane</keyword>
<protein>
    <submittedName>
        <fullName evidence="2">Uncharacterized protein</fullName>
    </submittedName>
</protein>